<feature type="domain" description="Phage shock protein PspC N-terminal" evidence="8">
    <location>
        <begin position="109"/>
        <end position="166"/>
    </location>
</feature>
<evidence type="ECO:0000313" key="12">
    <source>
        <dbReference type="Proteomes" id="UP000239800"/>
    </source>
</evidence>
<dbReference type="Proteomes" id="UP000239800">
    <property type="component" value="Unassembled WGS sequence"/>
</dbReference>
<keyword evidence="3 7" id="KW-0812">Transmembrane</keyword>
<evidence type="ECO:0000256" key="1">
    <source>
        <dbReference type="ARBA" id="ARBA00004162"/>
    </source>
</evidence>
<evidence type="ECO:0000259" key="8">
    <source>
        <dbReference type="Pfam" id="PF04024"/>
    </source>
</evidence>
<dbReference type="InterPro" id="IPR054319">
    <property type="entry name" value="PspC-rel_ToastRack"/>
</dbReference>
<feature type="transmembrane region" description="Helical" evidence="7">
    <location>
        <begin position="284"/>
        <end position="313"/>
    </location>
</feature>
<dbReference type="InterPro" id="IPR052027">
    <property type="entry name" value="PspC"/>
</dbReference>
<sequence>MNKTININLAGTFFHVDENAYGKLSRYLDAIRKSLSSDAQTGDEIMRDIEARIAELFSEKLESSTQVVTVKELDEVIAVMGQPEDYMVDEEIFDDQPQKTKSSSSTSGKKLYRDLDDKFIGGVSAGLAHYFGVDALWIRLTWVALVLLGFGTPILIYILLWILIPGAETTAEKLRMTGEPVNISNIEKKFKEGYENVADQVKNADYDKYGQKVKKGASGFFDTLGNILLVIFKIFVKFLGILLIIISLSTLVGLIVGLFTVGTVDFWGAGEFTDYISLVDTSNAPIWLVSLMVLFAVGIPFFVLFILGLKLLIDNLKSIGTPAKISLLVVWIASIIGLGILGLRQASETAFEGDVKTSQTLPVKAGDTLNMAMSFNTQYEYSSRRSGGLEIMYDEDDNKVIYSNDIRLIVRSTNDSVGKVTVERRAEGRNFQAARDRARAIDHNYSYSDGQLTIDGYFTTDFANKYRDQEMEIVVYLPVGTILYADQNTYTFHRNDSYYRDILNNGDEEQYLLIEDGSTSCLDCPEGEDQEWRNVDEDDRYYDDDDGIIYFKNDEGDWIKVEKRPGRLEIRASDGDQIIVGKDREERRSRSERQQESERTIKADTIVLDSINNN</sequence>
<evidence type="ECO:0000259" key="10">
    <source>
        <dbReference type="Pfam" id="PF22744"/>
    </source>
</evidence>
<reference evidence="11 12" key="1">
    <citation type="submission" date="2016-11" db="EMBL/GenBank/DDBJ databases">
        <title>Trade-off between light-utilization and light-protection in marine flavobacteria.</title>
        <authorList>
            <person name="Kumagai Y."/>
        </authorList>
    </citation>
    <scope>NUCLEOTIDE SEQUENCE [LARGE SCALE GENOMIC DNA]</scope>
    <source>
        <strain evidence="11 12">NBRC 107741</strain>
    </source>
</reference>
<feature type="compositionally biased region" description="Basic and acidic residues" evidence="6">
    <location>
        <begin position="581"/>
        <end position="602"/>
    </location>
</feature>
<feature type="domain" description="PspC-related transmembrane region" evidence="9">
    <location>
        <begin position="206"/>
        <end position="348"/>
    </location>
</feature>
<comment type="subcellular location">
    <subcellularLocation>
        <location evidence="1">Cell membrane</location>
        <topology evidence="1">Single-pass membrane protein</topology>
    </subcellularLocation>
</comment>
<evidence type="ECO:0000256" key="4">
    <source>
        <dbReference type="ARBA" id="ARBA00022989"/>
    </source>
</evidence>
<dbReference type="PANTHER" id="PTHR33885:SF3">
    <property type="entry name" value="PHAGE SHOCK PROTEIN C"/>
    <property type="match status" value="1"/>
</dbReference>
<feature type="domain" description="PspC-related ToastRack" evidence="10">
    <location>
        <begin position="392"/>
        <end position="526"/>
    </location>
</feature>
<comment type="caution">
    <text evidence="11">The sequence shown here is derived from an EMBL/GenBank/DDBJ whole genome shotgun (WGS) entry which is preliminary data.</text>
</comment>
<evidence type="ECO:0000256" key="2">
    <source>
        <dbReference type="ARBA" id="ARBA00022475"/>
    </source>
</evidence>
<protein>
    <submittedName>
        <fullName evidence="11">Uncharacterized protein</fullName>
    </submittedName>
</protein>
<gene>
    <name evidence="11" type="ORF">BST85_06945</name>
</gene>
<feature type="transmembrane region" description="Helical" evidence="7">
    <location>
        <begin position="325"/>
        <end position="343"/>
    </location>
</feature>
<dbReference type="Pfam" id="PF22571">
    <property type="entry name" value="LiaI-LiaF-TM_PspC"/>
    <property type="match status" value="1"/>
</dbReference>
<organism evidence="11 12">
    <name type="scientific">Aureitalea marina</name>
    <dbReference type="NCBI Taxonomy" id="930804"/>
    <lineage>
        <taxon>Bacteria</taxon>
        <taxon>Pseudomonadati</taxon>
        <taxon>Bacteroidota</taxon>
        <taxon>Flavobacteriia</taxon>
        <taxon>Flavobacteriales</taxon>
        <taxon>Flavobacteriaceae</taxon>
        <taxon>Aureitalea</taxon>
    </lineage>
</organism>
<evidence type="ECO:0000313" key="11">
    <source>
        <dbReference type="EMBL" id="PQB04660.1"/>
    </source>
</evidence>
<evidence type="ECO:0000256" key="3">
    <source>
        <dbReference type="ARBA" id="ARBA00022692"/>
    </source>
</evidence>
<dbReference type="RefSeq" id="WP_104812586.1">
    <property type="nucleotide sequence ID" value="NZ_MQUB01000001.1"/>
</dbReference>
<feature type="transmembrane region" description="Helical" evidence="7">
    <location>
        <begin position="238"/>
        <end position="264"/>
    </location>
</feature>
<evidence type="ECO:0000256" key="6">
    <source>
        <dbReference type="SAM" id="MobiDB-lite"/>
    </source>
</evidence>
<evidence type="ECO:0000259" key="9">
    <source>
        <dbReference type="Pfam" id="PF22571"/>
    </source>
</evidence>
<dbReference type="OrthoDB" id="5772680at2"/>
<feature type="region of interest" description="Disordered" evidence="6">
    <location>
        <begin position="579"/>
        <end position="602"/>
    </location>
</feature>
<dbReference type="PANTHER" id="PTHR33885">
    <property type="entry name" value="PHAGE SHOCK PROTEIN C"/>
    <property type="match status" value="1"/>
</dbReference>
<keyword evidence="5 7" id="KW-0472">Membrane</keyword>
<dbReference type="EMBL" id="MQUB01000001">
    <property type="protein sequence ID" value="PQB04660.1"/>
    <property type="molecule type" value="Genomic_DNA"/>
</dbReference>
<dbReference type="InterPro" id="IPR007168">
    <property type="entry name" value="Phageshock_PspC_N"/>
</dbReference>
<evidence type="ECO:0000256" key="7">
    <source>
        <dbReference type="SAM" id="Phobius"/>
    </source>
</evidence>
<feature type="transmembrane region" description="Helical" evidence="7">
    <location>
        <begin position="144"/>
        <end position="164"/>
    </location>
</feature>
<keyword evidence="12" id="KW-1185">Reference proteome</keyword>
<dbReference type="AlphaFoldDB" id="A0A2S7KPX3"/>
<dbReference type="Pfam" id="PF22744">
    <property type="entry name" value="Toast-rack_PspC-Cterm"/>
    <property type="match status" value="1"/>
</dbReference>
<dbReference type="Pfam" id="PF04024">
    <property type="entry name" value="PspC"/>
    <property type="match status" value="1"/>
</dbReference>
<accession>A0A2S7KPX3</accession>
<keyword evidence="4 7" id="KW-1133">Transmembrane helix</keyword>
<dbReference type="GO" id="GO:0005886">
    <property type="term" value="C:plasma membrane"/>
    <property type="evidence" value="ECO:0007669"/>
    <property type="project" value="UniProtKB-SubCell"/>
</dbReference>
<dbReference type="InterPro" id="IPR054321">
    <property type="entry name" value="PspC-rel_TM"/>
</dbReference>
<proteinExistence type="predicted"/>
<keyword evidence="2" id="KW-1003">Cell membrane</keyword>
<name>A0A2S7KPX3_9FLAO</name>
<feature type="transmembrane region" description="Helical" evidence="7">
    <location>
        <begin position="119"/>
        <end position="138"/>
    </location>
</feature>
<evidence type="ECO:0000256" key="5">
    <source>
        <dbReference type="ARBA" id="ARBA00023136"/>
    </source>
</evidence>